<feature type="compositionally biased region" description="Polar residues" evidence="4">
    <location>
        <begin position="723"/>
        <end position="735"/>
    </location>
</feature>
<protein>
    <recommendedName>
        <fullName evidence="5">Zn(2)-C6 fungal-type domain-containing protein</fullName>
    </recommendedName>
</protein>
<evidence type="ECO:0000256" key="1">
    <source>
        <dbReference type="ARBA" id="ARBA00004123"/>
    </source>
</evidence>
<dbReference type="InterPro" id="IPR007219">
    <property type="entry name" value="XnlR_reg_dom"/>
</dbReference>
<dbReference type="SUPFAM" id="SSF57701">
    <property type="entry name" value="Zn2/Cys6 DNA-binding domain"/>
    <property type="match status" value="1"/>
</dbReference>
<name>A0A0C3EIH7_9AGAM</name>
<evidence type="ECO:0000313" key="6">
    <source>
        <dbReference type="EMBL" id="KIM68064.1"/>
    </source>
</evidence>
<evidence type="ECO:0000256" key="4">
    <source>
        <dbReference type="SAM" id="MobiDB-lite"/>
    </source>
</evidence>
<dbReference type="HOGENOM" id="CLU_007340_4_1_1"/>
<dbReference type="PANTHER" id="PTHR31001:SF56">
    <property type="entry name" value="ZN(2)-C6 FUNGAL-TYPE DOMAIN-CONTAINING PROTEIN"/>
    <property type="match status" value="1"/>
</dbReference>
<dbReference type="PANTHER" id="PTHR31001">
    <property type="entry name" value="UNCHARACTERIZED TRANSCRIPTIONAL REGULATORY PROTEIN"/>
    <property type="match status" value="1"/>
</dbReference>
<evidence type="ECO:0000259" key="5">
    <source>
        <dbReference type="PROSITE" id="PS50048"/>
    </source>
</evidence>
<evidence type="ECO:0000313" key="7">
    <source>
        <dbReference type="Proteomes" id="UP000053989"/>
    </source>
</evidence>
<dbReference type="PROSITE" id="PS00463">
    <property type="entry name" value="ZN2_CY6_FUNGAL_1"/>
    <property type="match status" value="1"/>
</dbReference>
<dbReference type="Pfam" id="PF00172">
    <property type="entry name" value="Zn_clus"/>
    <property type="match status" value="1"/>
</dbReference>
<keyword evidence="2" id="KW-0479">Metal-binding</keyword>
<reference evidence="7" key="2">
    <citation type="submission" date="2015-01" db="EMBL/GenBank/DDBJ databases">
        <title>Evolutionary Origins and Diversification of the Mycorrhizal Mutualists.</title>
        <authorList>
            <consortium name="DOE Joint Genome Institute"/>
            <consortium name="Mycorrhizal Genomics Consortium"/>
            <person name="Kohler A."/>
            <person name="Kuo A."/>
            <person name="Nagy L.G."/>
            <person name="Floudas D."/>
            <person name="Copeland A."/>
            <person name="Barry K.W."/>
            <person name="Cichocki N."/>
            <person name="Veneault-Fourrey C."/>
            <person name="LaButti K."/>
            <person name="Lindquist E.A."/>
            <person name="Lipzen A."/>
            <person name="Lundell T."/>
            <person name="Morin E."/>
            <person name="Murat C."/>
            <person name="Riley R."/>
            <person name="Ohm R."/>
            <person name="Sun H."/>
            <person name="Tunlid A."/>
            <person name="Henrissat B."/>
            <person name="Grigoriev I.V."/>
            <person name="Hibbett D.S."/>
            <person name="Martin F."/>
        </authorList>
    </citation>
    <scope>NUCLEOTIDE SEQUENCE [LARGE SCALE GENOMIC DNA]</scope>
    <source>
        <strain evidence="7">Foug A</strain>
    </source>
</reference>
<dbReference type="OrthoDB" id="424974at2759"/>
<feature type="domain" description="Zn(2)-C6 fungal-type" evidence="5">
    <location>
        <begin position="20"/>
        <end position="49"/>
    </location>
</feature>
<dbReference type="GO" id="GO:0003677">
    <property type="term" value="F:DNA binding"/>
    <property type="evidence" value="ECO:0007669"/>
    <property type="project" value="InterPro"/>
</dbReference>
<dbReference type="GO" id="GO:0000981">
    <property type="term" value="F:DNA-binding transcription factor activity, RNA polymerase II-specific"/>
    <property type="evidence" value="ECO:0007669"/>
    <property type="project" value="InterPro"/>
</dbReference>
<keyword evidence="7" id="KW-1185">Reference proteome</keyword>
<keyword evidence="3" id="KW-0539">Nucleus</keyword>
<gene>
    <name evidence="6" type="ORF">SCLCIDRAFT_106216</name>
</gene>
<sequence length="823" mass="91521">MDPAIYSDAKKRRKGATRLSCAECRRLKLRCDRHVPCGSCVKRGCGAICPDGSLTTGQGNRFVLASTAELHEKISDLSVRVRQLEDGLRESHALVSPERHPLLAEHLLLIKAPLQRDPPHLRNLPKSEVKQEDQNGEVVDAFGSLSINAFGGANYYGSIASSWLLLQNEVSEHEDSDDDHLDVLKSALSPAILARSGALPLTPETHRSLDIESGQLREIFWHLPDTSKAQYLIRTYYRLGAWMYNPISQEDFEEDVYPIFYEQSASPTAEDPLVSHKLSLTFMVFAIGSLMNIQAPAYNHDATKYYHLARAALFQSSLVNNPTVSAVQALFLMTFYLFLSTRHGSNSGNRWVIMGTAIKIAQSIGLHRDPSKWLSDSREILRRRTLFWELYTYDSWQCFTLGRPPSFNLAHIDCKLPSLSEEDDSFHTWKYRFTSECMSVVHDQAFGAKTPSYATVLQLDRKLRAFPVPPNLQVPGFGNSASSSELCRNQDSVSLMLQRHIVLAIREMNLLYLHRSFFARALTDHPKDPLGSSYGSSVIAAYRSAGSLIALVRNLHTQLKEPSERIWFLWTHMFSCTIVLGSVVTRCPSMSIAPSALLQLGSACELFSKAAQSFRAQPVLNVMTTLQKKAHHALEEYRSGNITPLATQPANQAELGLQHGEDDELVKLGGTTRLVEKPSPPLQPALLDRSPTSLQPVVPFPPPVSGHNHVHQTVVEYLGSFPHPNTHSRSTSNGQAYGASSPLQEHFPQYHGRPSPPYGGEYDECQTPQSMELVPGQYPAYFPVYDYPHSAGPSGSIVNGRGDSPEGNMMQEVWQQFVGSSVG</sequence>
<dbReference type="SMART" id="SM00906">
    <property type="entry name" value="Fungal_trans"/>
    <property type="match status" value="1"/>
</dbReference>
<dbReference type="InterPro" id="IPR036864">
    <property type="entry name" value="Zn2-C6_fun-type_DNA-bd_sf"/>
</dbReference>
<organism evidence="6 7">
    <name type="scientific">Scleroderma citrinum Foug A</name>
    <dbReference type="NCBI Taxonomy" id="1036808"/>
    <lineage>
        <taxon>Eukaryota</taxon>
        <taxon>Fungi</taxon>
        <taxon>Dikarya</taxon>
        <taxon>Basidiomycota</taxon>
        <taxon>Agaricomycotina</taxon>
        <taxon>Agaricomycetes</taxon>
        <taxon>Agaricomycetidae</taxon>
        <taxon>Boletales</taxon>
        <taxon>Sclerodermatineae</taxon>
        <taxon>Sclerodermataceae</taxon>
        <taxon>Scleroderma</taxon>
    </lineage>
</organism>
<proteinExistence type="predicted"/>
<accession>A0A0C3EIH7</accession>
<dbReference type="InterPro" id="IPR001138">
    <property type="entry name" value="Zn2Cys6_DnaBD"/>
</dbReference>
<dbReference type="CDD" id="cd00067">
    <property type="entry name" value="GAL4"/>
    <property type="match status" value="1"/>
</dbReference>
<evidence type="ECO:0000256" key="3">
    <source>
        <dbReference type="ARBA" id="ARBA00023242"/>
    </source>
</evidence>
<dbReference type="Pfam" id="PF04082">
    <property type="entry name" value="Fungal_trans"/>
    <property type="match status" value="1"/>
</dbReference>
<reference evidence="6 7" key="1">
    <citation type="submission" date="2014-04" db="EMBL/GenBank/DDBJ databases">
        <authorList>
            <consortium name="DOE Joint Genome Institute"/>
            <person name="Kuo A."/>
            <person name="Kohler A."/>
            <person name="Nagy L.G."/>
            <person name="Floudas D."/>
            <person name="Copeland A."/>
            <person name="Barry K.W."/>
            <person name="Cichocki N."/>
            <person name="Veneault-Fourrey C."/>
            <person name="LaButti K."/>
            <person name="Lindquist E.A."/>
            <person name="Lipzen A."/>
            <person name="Lundell T."/>
            <person name="Morin E."/>
            <person name="Murat C."/>
            <person name="Sun H."/>
            <person name="Tunlid A."/>
            <person name="Henrissat B."/>
            <person name="Grigoriev I.V."/>
            <person name="Hibbett D.S."/>
            <person name="Martin F."/>
            <person name="Nordberg H.P."/>
            <person name="Cantor M.N."/>
            <person name="Hua S.X."/>
        </authorList>
    </citation>
    <scope>NUCLEOTIDE SEQUENCE [LARGE SCALE GENOMIC DNA]</scope>
    <source>
        <strain evidence="6 7">Foug A</strain>
    </source>
</reference>
<dbReference type="SMART" id="SM00066">
    <property type="entry name" value="GAL4"/>
    <property type="match status" value="1"/>
</dbReference>
<dbReference type="AlphaFoldDB" id="A0A0C3EIH7"/>
<dbReference type="InParanoid" id="A0A0C3EIH7"/>
<dbReference type="InterPro" id="IPR050613">
    <property type="entry name" value="Sec_Metabolite_Reg"/>
</dbReference>
<dbReference type="EMBL" id="KN822010">
    <property type="protein sequence ID" value="KIM68064.1"/>
    <property type="molecule type" value="Genomic_DNA"/>
</dbReference>
<dbReference type="Gene3D" id="4.10.240.10">
    <property type="entry name" value="Zn(2)-C6 fungal-type DNA-binding domain"/>
    <property type="match status" value="1"/>
</dbReference>
<dbReference type="GO" id="GO:0006351">
    <property type="term" value="P:DNA-templated transcription"/>
    <property type="evidence" value="ECO:0007669"/>
    <property type="project" value="InterPro"/>
</dbReference>
<evidence type="ECO:0000256" key="2">
    <source>
        <dbReference type="ARBA" id="ARBA00022723"/>
    </source>
</evidence>
<dbReference type="Proteomes" id="UP000053989">
    <property type="component" value="Unassembled WGS sequence"/>
</dbReference>
<dbReference type="PROSITE" id="PS50048">
    <property type="entry name" value="ZN2_CY6_FUNGAL_2"/>
    <property type="match status" value="1"/>
</dbReference>
<dbReference type="STRING" id="1036808.A0A0C3EIH7"/>
<comment type="subcellular location">
    <subcellularLocation>
        <location evidence="1">Nucleus</location>
    </subcellularLocation>
</comment>
<dbReference type="GO" id="GO:0005634">
    <property type="term" value="C:nucleus"/>
    <property type="evidence" value="ECO:0007669"/>
    <property type="project" value="UniProtKB-SubCell"/>
</dbReference>
<dbReference type="CDD" id="cd12148">
    <property type="entry name" value="fungal_TF_MHR"/>
    <property type="match status" value="1"/>
</dbReference>
<feature type="region of interest" description="Disordered" evidence="4">
    <location>
        <begin position="723"/>
        <end position="764"/>
    </location>
</feature>
<dbReference type="GO" id="GO:0008270">
    <property type="term" value="F:zinc ion binding"/>
    <property type="evidence" value="ECO:0007669"/>
    <property type="project" value="InterPro"/>
</dbReference>